<keyword evidence="3" id="KW-0804">Transcription</keyword>
<dbReference type="PROSITE" id="PS50949">
    <property type="entry name" value="HTH_GNTR"/>
    <property type="match status" value="1"/>
</dbReference>
<dbReference type="RefSeq" id="WP_123192676.1">
    <property type="nucleotide sequence ID" value="NZ_QICD01000022.1"/>
</dbReference>
<gene>
    <name evidence="5" type="ORF">DMP08_09610</name>
</gene>
<dbReference type="PANTHER" id="PTHR43537:SF5">
    <property type="entry name" value="UXU OPERON TRANSCRIPTIONAL REGULATOR"/>
    <property type="match status" value="1"/>
</dbReference>
<dbReference type="GO" id="GO:0003700">
    <property type="term" value="F:DNA-binding transcription factor activity"/>
    <property type="evidence" value="ECO:0007669"/>
    <property type="project" value="InterPro"/>
</dbReference>
<evidence type="ECO:0000259" key="4">
    <source>
        <dbReference type="PROSITE" id="PS50949"/>
    </source>
</evidence>
<dbReference type="InterPro" id="IPR000524">
    <property type="entry name" value="Tscrpt_reg_HTH_GntR"/>
</dbReference>
<evidence type="ECO:0000313" key="6">
    <source>
        <dbReference type="Proteomes" id="UP000278632"/>
    </source>
</evidence>
<proteinExistence type="predicted"/>
<dbReference type="InterPro" id="IPR011711">
    <property type="entry name" value="GntR_C"/>
</dbReference>
<keyword evidence="6" id="KW-1185">Reference proteome</keyword>
<protein>
    <submittedName>
        <fullName evidence="5">GntR family transcriptional regulator</fullName>
    </submittedName>
</protein>
<name>A0A3N0B3X3_9ACTN</name>
<dbReference type="InterPro" id="IPR008920">
    <property type="entry name" value="TF_FadR/GntR_C"/>
</dbReference>
<evidence type="ECO:0000256" key="2">
    <source>
        <dbReference type="ARBA" id="ARBA00023125"/>
    </source>
</evidence>
<feature type="domain" description="HTH gntR-type" evidence="4">
    <location>
        <begin position="6"/>
        <end position="73"/>
    </location>
</feature>
<dbReference type="GO" id="GO:0003677">
    <property type="term" value="F:DNA binding"/>
    <property type="evidence" value="ECO:0007669"/>
    <property type="project" value="UniProtKB-KW"/>
</dbReference>
<keyword evidence="2" id="KW-0238">DNA-binding</keyword>
<dbReference type="Pfam" id="PF00392">
    <property type="entry name" value="GntR"/>
    <property type="match status" value="1"/>
</dbReference>
<dbReference type="OrthoDB" id="8680240at2"/>
<dbReference type="Gene3D" id="1.20.120.530">
    <property type="entry name" value="GntR ligand-binding domain-like"/>
    <property type="match status" value="1"/>
</dbReference>
<dbReference type="SUPFAM" id="SSF46785">
    <property type="entry name" value="Winged helix' DNA-binding domain"/>
    <property type="match status" value="1"/>
</dbReference>
<dbReference type="PANTHER" id="PTHR43537">
    <property type="entry name" value="TRANSCRIPTIONAL REGULATOR, GNTR FAMILY"/>
    <property type="match status" value="1"/>
</dbReference>
<dbReference type="SUPFAM" id="SSF48008">
    <property type="entry name" value="GntR ligand-binding domain-like"/>
    <property type="match status" value="1"/>
</dbReference>
<comment type="caution">
    <text evidence="5">The sequence shown here is derived from an EMBL/GenBank/DDBJ whole genome shotgun (WGS) entry which is preliminary data.</text>
</comment>
<dbReference type="InterPro" id="IPR036390">
    <property type="entry name" value="WH_DNA-bd_sf"/>
</dbReference>
<dbReference type="EMBL" id="QICD01000022">
    <property type="protein sequence ID" value="RNL41306.1"/>
    <property type="molecule type" value="Genomic_DNA"/>
</dbReference>
<evidence type="ECO:0000313" key="5">
    <source>
        <dbReference type="EMBL" id="RNL41306.1"/>
    </source>
</evidence>
<sequence>MTNEYRSLKGHVYDYIVDLIDGGALADDHKISEQQICEALGVSRTPVREALIQLASDGYLENVPRKGFYVKSVTEDSAREIVEVIGPLDGRAALLAVDHVTEEDLAQLQFLHGSMELAIEKRLYKKYDDLQRDFHACYMEKCGNARLVELIRQLNRCFMKHEYARVAESDLDGLLRQANDEHAEIVRLFESRDGAGLQRYIRDVHWSDDNAKFLVWQ</sequence>
<reference evidence="6" key="1">
    <citation type="submission" date="2018-05" db="EMBL/GenBank/DDBJ databases">
        <title>Genome Sequencing of selected type strains of the family Eggerthellaceae.</title>
        <authorList>
            <person name="Danylec N."/>
            <person name="Stoll D.A."/>
            <person name="Doetsch A."/>
            <person name="Huch M."/>
        </authorList>
    </citation>
    <scope>NUCLEOTIDE SEQUENCE [LARGE SCALE GENOMIC DNA]</scope>
    <source>
        <strain evidence="6">DSM 16106</strain>
    </source>
</reference>
<dbReference type="Gene3D" id="1.10.10.10">
    <property type="entry name" value="Winged helix-like DNA-binding domain superfamily/Winged helix DNA-binding domain"/>
    <property type="match status" value="1"/>
</dbReference>
<dbReference type="SMART" id="SM00345">
    <property type="entry name" value="HTH_GNTR"/>
    <property type="match status" value="1"/>
</dbReference>
<dbReference type="CDD" id="cd07377">
    <property type="entry name" value="WHTH_GntR"/>
    <property type="match status" value="1"/>
</dbReference>
<accession>A0A3N0B3X3</accession>
<dbReference type="AlphaFoldDB" id="A0A3N0B3X3"/>
<evidence type="ECO:0000256" key="3">
    <source>
        <dbReference type="ARBA" id="ARBA00023163"/>
    </source>
</evidence>
<dbReference type="SMART" id="SM00895">
    <property type="entry name" value="FCD"/>
    <property type="match status" value="1"/>
</dbReference>
<evidence type="ECO:0000256" key="1">
    <source>
        <dbReference type="ARBA" id="ARBA00023015"/>
    </source>
</evidence>
<keyword evidence="1" id="KW-0805">Transcription regulation</keyword>
<dbReference type="Pfam" id="PF07729">
    <property type="entry name" value="FCD"/>
    <property type="match status" value="1"/>
</dbReference>
<dbReference type="InterPro" id="IPR036388">
    <property type="entry name" value="WH-like_DNA-bd_sf"/>
</dbReference>
<dbReference type="PRINTS" id="PR00035">
    <property type="entry name" value="HTHGNTR"/>
</dbReference>
<organism evidence="5 6">
    <name type="scientific">Paraeggerthella hongkongensis</name>
    <dbReference type="NCBI Taxonomy" id="230658"/>
    <lineage>
        <taxon>Bacteria</taxon>
        <taxon>Bacillati</taxon>
        <taxon>Actinomycetota</taxon>
        <taxon>Coriobacteriia</taxon>
        <taxon>Eggerthellales</taxon>
        <taxon>Eggerthellaceae</taxon>
        <taxon>Paraeggerthella</taxon>
    </lineage>
</organism>
<dbReference type="Proteomes" id="UP000278632">
    <property type="component" value="Unassembled WGS sequence"/>
</dbReference>